<dbReference type="Pfam" id="PF01425">
    <property type="entry name" value="Amidase"/>
    <property type="match status" value="1"/>
</dbReference>
<accession>A0ABT7F0A1</accession>
<comment type="similarity">
    <text evidence="1">Belongs to the amidase family.</text>
</comment>
<dbReference type="InterPro" id="IPR023631">
    <property type="entry name" value="Amidase_dom"/>
</dbReference>
<proteinExistence type="inferred from homology"/>
<gene>
    <name evidence="3" type="ORF">QO033_10130</name>
</gene>
<dbReference type="EMBL" id="JASNJD010000006">
    <property type="protein sequence ID" value="MDK3018036.1"/>
    <property type="molecule type" value="Genomic_DNA"/>
</dbReference>
<dbReference type="Gene3D" id="3.90.1300.10">
    <property type="entry name" value="Amidase signature (AS) domain"/>
    <property type="match status" value="1"/>
</dbReference>
<feature type="domain" description="Amidase" evidence="2">
    <location>
        <begin position="33"/>
        <end position="465"/>
    </location>
</feature>
<reference evidence="3 4" key="1">
    <citation type="submission" date="2023-05" db="EMBL/GenBank/DDBJ databases">
        <title>Pseudodonghicola sp. nov.</title>
        <authorList>
            <person name="Huang J."/>
        </authorList>
    </citation>
    <scope>NUCLEOTIDE SEQUENCE [LARGE SCALE GENOMIC DNA]</scope>
    <source>
        <strain evidence="3 4">IC7</strain>
    </source>
</reference>
<dbReference type="Proteomes" id="UP001243757">
    <property type="component" value="Unassembled WGS sequence"/>
</dbReference>
<evidence type="ECO:0000256" key="1">
    <source>
        <dbReference type="ARBA" id="ARBA00009199"/>
    </source>
</evidence>
<dbReference type="SUPFAM" id="SSF75304">
    <property type="entry name" value="Amidase signature (AS) enzymes"/>
    <property type="match status" value="1"/>
</dbReference>
<dbReference type="PANTHER" id="PTHR11895:SF7">
    <property type="entry name" value="GLUTAMYL-TRNA(GLN) AMIDOTRANSFERASE SUBUNIT A, MITOCHONDRIAL"/>
    <property type="match status" value="1"/>
</dbReference>
<protein>
    <submittedName>
        <fullName evidence="3">Amidase</fullName>
    </submittedName>
</protein>
<comment type="caution">
    <text evidence="3">The sequence shown here is derived from an EMBL/GenBank/DDBJ whole genome shotgun (WGS) entry which is preliminary data.</text>
</comment>
<evidence type="ECO:0000313" key="4">
    <source>
        <dbReference type="Proteomes" id="UP001243757"/>
    </source>
</evidence>
<dbReference type="InterPro" id="IPR000120">
    <property type="entry name" value="Amidase"/>
</dbReference>
<evidence type="ECO:0000313" key="3">
    <source>
        <dbReference type="EMBL" id="MDK3018036.1"/>
    </source>
</evidence>
<organism evidence="3 4">
    <name type="scientific">Pseudodonghicola flavimaris</name>
    <dbReference type="NCBI Taxonomy" id="3050036"/>
    <lineage>
        <taxon>Bacteria</taxon>
        <taxon>Pseudomonadati</taxon>
        <taxon>Pseudomonadota</taxon>
        <taxon>Alphaproteobacteria</taxon>
        <taxon>Rhodobacterales</taxon>
        <taxon>Paracoccaceae</taxon>
        <taxon>Pseudodonghicola</taxon>
    </lineage>
</organism>
<sequence length="491" mass="53188">MPTVMSWDEWYSHDGLGLAELIRSGKVTAAELAEQATAAVAKVNPEIDGVLEIFEDTVKDPFAEGTNPEGIFAGLPFLVKDTGCTTMKGRLQEMGSMMLQGNRAAADGFLTTQFRKAGLNLIGRTTAPEFATCSSCENPALHTTRNPWDTEFTSCGSSAGSAVMVGAGAVPMASGSDGGGSLRIPAGVNGAISIKTSRGVFSQAPFASDFSSVVSTQGALTRTVRDSAAFVDACRGGAPGEFMPYWFPDEPYLELIKRDPKPLKIAVSHEWGPYKADPEIAADLERVAQQFAALGHHVEWKVPEVDFQLSYEAQTACYITNFAQTVNNLLIPRGYDRPPEGLIEPINIKIWEAGINGSYTDRANMQLAFNTVSRQLGNFFEDWDIILTPIIAHPTPRLDTQEYLTSSDNPSVMDWFENLWAFFAFTPICNLAGTPGISLPMGRLPNGLPLGMHATTKQGNDGLLLQLAAQVERSLNGDWFDGRKPQVHITN</sequence>
<name>A0ABT7F0A1_9RHOB</name>
<dbReference type="InterPro" id="IPR036928">
    <property type="entry name" value="AS_sf"/>
</dbReference>
<keyword evidence="4" id="KW-1185">Reference proteome</keyword>
<dbReference type="PANTHER" id="PTHR11895">
    <property type="entry name" value="TRANSAMIDASE"/>
    <property type="match status" value="1"/>
</dbReference>
<dbReference type="RefSeq" id="WP_284480846.1">
    <property type="nucleotide sequence ID" value="NZ_JASNJD010000006.1"/>
</dbReference>
<evidence type="ECO:0000259" key="2">
    <source>
        <dbReference type="Pfam" id="PF01425"/>
    </source>
</evidence>